<evidence type="ECO:0000256" key="3">
    <source>
        <dbReference type="PROSITE-ProRule" id="PRU00221"/>
    </source>
</evidence>
<reference evidence="4 5" key="1">
    <citation type="submission" date="2022-01" db="EMBL/GenBank/DDBJ databases">
        <title>A chromosomal length assembly of Cordylochernes scorpioides.</title>
        <authorList>
            <person name="Zeh D."/>
            <person name="Zeh J."/>
        </authorList>
    </citation>
    <scope>NUCLEOTIDE SEQUENCE [LARGE SCALE GENOMIC DNA]</scope>
    <source>
        <strain evidence="4">IN4F17</strain>
        <tissue evidence="4">Whole Body</tissue>
    </source>
</reference>
<gene>
    <name evidence="4" type="ORF">LAZ67_3004890</name>
</gene>
<dbReference type="PROSITE" id="PS50082">
    <property type="entry name" value="WD_REPEATS_2"/>
    <property type="match status" value="1"/>
</dbReference>
<evidence type="ECO:0000256" key="2">
    <source>
        <dbReference type="ARBA" id="ARBA00022737"/>
    </source>
</evidence>
<dbReference type="EMBL" id="CP092865">
    <property type="protein sequence ID" value="UYV65619.1"/>
    <property type="molecule type" value="Genomic_DNA"/>
</dbReference>
<dbReference type="PANTHER" id="PTHR19855">
    <property type="entry name" value="WD40 REPEAT PROTEIN 12, 37"/>
    <property type="match status" value="1"/>
</dbReference>
<organism evidence="4 5">
    <name type="scientific">Cordylochernes scorpioides</name>
    <dbReference type="NCBI Taxonomy" id="51811"/>
    <lineage>
        <taxon>Eukaryota</taxon>
        <taxon>Metazoa</taxon>
        <taxon>Ecdysozoa</taxon>
        <taxon>Arthropoda</taxon>
        <taxon>Chelicerata</taxon>
        <taxon>Arachnida</taxon>
        <taxon>Pseudoscorpiones</taxon>
        <taxon>Cheliferoidea</taxon>
        <taxon>Chernetidae</taxon>
        <taxon>Cordylochernes</taxon>
    </lineage>
</organism>
<keyword evidence="2" id="KW-0677">Repeat</keyword>
<dbReference type="SMART" id="SM00320">
    <property type="entry name" value="WD40"/>
    <property type="match status" value="9"/>
</dbReference>
<keyword evidence="5" id="KW-1185">Reference proteome</keyword>
<dbReference type="SUPFAM" id="SSF50978">
    <property type="entry name" value="WD40 repeat-like"/>
    <property type="match status" value="2"/>
</dbReference>
<dbReference type="InterPro" id="IPR020472">
    <property type="entry name" value="WD40_PAC1"/>
</dbReference>
<dbReference type="Proteomes" id="UP001235939">
    <property type="component" value="Chromosome 03"/>
</dbReference>
<evidence type="ECO:0000313" key="5">
    <source>
        <dbReference type="Proteomes" id="UP001235939"/>
    </source>
</evidence>
<dbReference type="Pfam" id="PF00400">
    <property type="entry name" value="WD40"/>
    <property type="match status" value="6"/>
</dbReference>
<evidence type="ECO:0000256" key="1">
    <source>
        <dbReference type="ARBA" id="ARBA00022574"/>
    </source>
</evidence>
<dbReference type="PRINTS" id="PR00320">
    <property type="entry name" value="GPROTEINBRPT"/>
</dbReference>
<dbReference type="PROSITE" id="PS00678">
    <property type="entry name" value="WD_REPEATS_1"/>
    <property type="match status" value="1"/>
</dbReference>
<protein>
    <submittedName>
        <fullName evidence="4">FBXW9</fullName>
    </submittedName>
</protein>
<dbReference type="PANTHER" id="PTHR19855:SF34">
    <property type="entry name" value="F-BOX_WD REPEAT-CONTAINING PROTEIN 9"/>
    <property type="match status" value="1"/>
</dbReference>
<dbReference type="Gene3D" id="2.130.10.10">
    <property type="entry name" value="YVTN repeat-like/Quinoprotein amine dehydrogenase"/>
    <property type="match status" value="3"/>
</dbReference>
<sequence>MGCAVDEEFDWKQACIEREDHYEAWSDPGARMKNIFLPHAHFAVVDVVHLLEEGRICASGSRDHSLKIWDISRLAGGVSDHLSSLISIIPEAHLGWIWAMVQGRGCLYTGSWDNTVRSWDLGDGSCSSAQTFLLKSAVLCLDYKDGQVAAGMFSRSVALLDPRTGPQPVHSHNLHRSAVLCLAMAEPGLVLSGSEDASVLVYDTRAAAPLFRIKLPSFPMCLSHGQGQLWLGDKSGNLHLLDPAKSYSVVRTFEGVHQGKVTGLTHSLGSLISSSTDKTIRVMHPTDPPQLMTSFTLSDQVSGEGRICASGSRDHSLKIWDISRLAGGVSDHLSSLISIIPEAHLGWIWAMVQGRGCLYTGSWDNTVRSWDLGDGSCSSAQTFLLKSAVLCLDYKDGQVAAGMFSRSVALLDPRTGPQPVHSHNLHRSAVLCLAMAEPGLVLSGSEDASVLVYDTRAAAPLFRIKGQLWLGDKSGNLHLLDPAKSYSVVRTFEGVHQGKVTGLTHSLGSLISSSTDKTIRVMHPTDPPQLMTSFTLSDQVSGISSYGTTLVSANSDASIGIWVEKSDLTDLAD</sequence>
<accession>A0ABY6KB49</accession>
<dbReference type="InterPro" id="IPR036322">
    <property type="entry name" value="WD40_repeat_dom_sf"/>
</dbReference>
<feature type="repeat" description="WD" evidence="3">
    <location>
        <begin position="38"/>
        <end position="72"/>
    </location>
</feature>
<dbReference type="InterPro" id="IPR015943">
    <property type="entry name" value="WD40/YVTN_repeat-like_dom_sf"/>
</dbReference>
<dbReference type="InterPro" id="IPR019775">
    <property type="entry name" value="WD40_repeat_CS"/>
</dbReference>
<evidence type="ECO:0000313" key="4">
    <source>
        <dbReference type="EMBL" id="UYV65619.1"/>
    </source>
</evidence>
<dbReference type="InterPro" id="IPR001680">
    <property type="entry name" value="WD40_rpt"/>
</dbReference>
<proteinExistence type="predicted"/>
<name>A0ABY6KB49_9ARAC</name>
<keyword evidence="1 3" id="KW-0853">WD repeat</keyword>